<dbReference type="RefSeq" id="WP_171108323.1">
    <property type="nucleotide sequence ID" value="NZ_BMPT01000004.1"/>
</dbReference>
<keyword evidence="4" id="KW-1185">Reference proteome</keyword>
<evidence type="ECO:0000313" key="3">
    <source>
        <dbReference type="EMBL" id="GGM18116.1"/>
    </source>
</evidence>
<comment type="caution">
    <text evidence="3">The sequence shown here is derived from an EMBL/GenBank/DDBJ whole genome shotgun (WGS) entry which is preliminary data.</text>
</comment>
<evidence type="ECO:0000313" key="4">
    <source>
        <dbReference type="Proteomes" id="UP000655589"/>
    </source>
</evidence>
<dbReference type="InterPro" id="IPR006311">
    <property type="entry name" value="TAT_signal"/>
</dbReference>
<dbReference type="PROSITE" id="PS51318">
    <property type="entry name" value="TAT"/>
    <property type="match status" value="1"/>
</dbReference>
<reference evidence="3" key="2">
    <citation type="submission" date="2020-09" db="EMBL/GenBank/DDBJ databases">
        <authorList>
            <person name="Sun Q."/>
            <person name="Ohkuma M."/>
        </authorList>
    </citation>
    <scope>NUCLEOTIDE SEQUENCE</scope>
    <source>
        <strain evidence="3">JCM 3051</strain>
    </source>
</reference>
<dbReference type="AlphaFoldDB" id="A0A8H9GGD4"/>
<dbReference type="InterPro" id="IPR050490">
    <property type="entry name" value="Bact_solute-bd_prot1"/>
</dbReference>
<name>A0A8H9GGD4_9MICO</name>
<keyword evidence="2" id="KW-0813">Transport</keyword>
<dbReference type="Gene3D" id="3.40.190.10">
    <property type="entry name" value="Periplasmic binding protein-like II"/>
    <property type="match status" value="2"/>
</dbReference>
<reference evidence="3" key="1">
    <citation type="journal article" date="2014" name="Int. J. Syst. Evol. Microbiol.">
        <title>Complete genome sequence of Corynebacterium casei LMG S-19264T (=DSM 44701T), isolated from a smear-ripened cheese.</title>
        <authorList>
            <consortium name="US DOE Joint Genome Institute (JGI-PGF)"/>
            <person name="Walter F."/>
            <person name="Albersmeier A."/>
            <person name="Kalinowski J."/>
            <person name="Ruckert C."/>
        </authorList>
    </citation>
    <scope>NUCLEOTIDE SEQUENCE</scope>
    <source>
        <strain evidence="3">JCM 3051</strain>
    </source>
</reference>
<dbReference type="Proteomes" id="UP000655589">
    <property type="component" value="Unassembled WGS sequence"/>
</dbReference>
<dbReference type="InterPro" id="IPR006059">
    <property type="entry name" value="SBP"/>
</dbReference>
<dbReference type="Pfam" id="PF01547">
    <property type="entry name" value="SBP_bac_1"/>
    <property type="match status" value="1"/>
</dbReference>
<protein>
    <submittedName>
        <fullName evidence="3">Carbohydrate-binding protein</fullName>
    </submittedName>
</protein>
<dbReference type="SUPFAM" id="SSF53850">
    <property type="entry name" value="Periplasmic binding protein-like II"/>
    <property type="match status" value="1"/>
</dbReference>
<proteinExistence type="inferred from homology"/>
<accession>A0A8H9GGD4</accession>
<evidence type="ECO:0000256" key="2">
    <source>
        <dbReference type="ARBA" id="ARBA00022448"/>
    </source>
</evidence>
<dbReference type="PANTHER" id="PTHR43649:SF29">
    <property type="entry name" value="OSMOPROTECTIVE COMPOUNDS-BINDING PROTEIN GGTB"/>
    <property type="match status" value="1"/>
</dbReference>
<dbReference type="PANTHER" id="PTHR43649">
    <property type="entry name" value="ARABINOSE-BINDING PROTEIN-RELATED"/>
    <property type="match status" value="1"/>
</dbReference>
<organism evidence="3 4">
    <name type="scientific">Promicromonospora citrea</name>
    <dbReference type="NCBI Taxonomy" id="43677"/>
    <lineage>
        <taxon>Bacteria</taxon>
        <taxon>Bacillati</taxon>
        <taxon>Actinomycetota</taxon>
        <taxon>Actinomycetes</taxon>
        <taxon>Micrococcales</taxon>
        <taxon>Promicromonosporaceae</taxon>
        <taxon>Promicromonospora</taxon>
    </lineage>
</organism>
<dbReference type="EMBL" id="BMPT01000004">
    <property type="protein sequence ID" value="GGM18116.1"/>
    <property type="molecule type" value="Genomic_DNA"/>
</dbReference>
<evidence type="ECO:0000256" key="1">
    <source>
        <dbReference type="ARBA" id="ARBA00008520"/>
    </source>
</evidence>
<gene>
    <name evidence="3" type="ORF">GCM10010102_12170</name>
</gene>
<comment type="similarity">
    <text evidence="1">Belongs to the bacterial solute-binding protein 1 family.</text>
</comment>
<sequence length="424" mass="45912">MPEPSPSPSKGPSRRSFLAAGLVGAGLALTGCAPSGRSAAVSFYQSKPEVIGYFDELLARFRDERPGIRVAHDVTTDLSAGFARSAPPDLGCSNYNFEIARFVEHGALSDLGDMPEADRVNPDLLPLIGLTASYPGRTSVLPYSLMVAGVLYNREIFDRHGLEVPTTWSELLDVCEALAGAGVTPIYATYTEPWTIGQGLFDYTAGGMVDVTAFFQALAEQGADTGPDSPVSFRNQFREPVERMLTLTRYVNPDAANKGYGDGNLAFARGEAAMYFQGPWALAEIAKTSPELDVGVFPLPMTEDPADRKVRVNVDLALWVPEMSPRQEAARELVSFLLQPDVVDTYNADNLGFGVTTDAPPVTHPALVEVQPYYDAAQFYLGPSQLVPESIPLHNYVQSLVTGADPDTVLRTLDADWARLARRS</sequence>